<dbReference type="PANTHER" id="PTHR10803:SF26">
    <property type="entry name" value="ANION TRANSPORTER ATPASE-RELATED"/>
    <property type="match status" value="1"/>
</dbReference>
<name>A0ABV3Y5Q0_9ACTN</name>
<dbReference type="Pfam" id="PF02374">
    <property type="entry name" value="ArsA_ATPase"/>
    <property type="match status" value="1"/>
</dbReference>
<dbReference type="InterPro" id="IPR025723">
    <property type="entry name" value="ArsA/GET3_ATPase-like"/>
</dbReference>
<comment type="caution">
    <text evidence="2">The sequence shown here is derived from an EMBL/GenBank/DDBJ whole genome shotgun (WGS) entry which is preliminary data.</text>
</comment>
<gene>
    <name evidence="2" type="ORF">AB6A68_08310</name>
</gene>
<dbReference type="InterPro" id="IPR027417">
    <property type="entry name" value="P-loop_NTPase"/>
</dbReference>
<sequence length="378" mass="41180">MKSLLESLLARERVFVVGSGGVGKTTVSAALAIKAAIERPLSVLVVTVDPAKRLASTLGVRALANAPRRVELDGLGAKGQLWAASVDMKSAWDDLVLQFSPDEDTAKRILSSPIYHNLSAKFIGSYDYAAVQVLAALTADDRYDLVVVDTPPSRNALDFLDAPARLREFFSSPLLAFLTLPRRTRFFSAATRPFYLVADMVLGSAFLEDLTDFFSDFARLAPGLVEQSRSFSELLTVPATGFIAIAAPYGPSVDEAHRLLQALKTRDLNAVAFIVNRSLPGWLFTSQAQGARVWLETEAPSALAERFARDSKANAAVLRVVSELVFTHEQFGRARDRELVDALRDVGIDLFEIPIAESELDTPRTLAALIASATRTQR</sequence>
<dbReference type="Gene3D" id="3.40.50.300">
    <property type="entry name" value="P-loop containing nucleotide triphosphate hydrolases"/>
    <property type="match status" value="1"/>
</dbReference>
<accession>A0ABV3Y5Q0</accession>
<dbReference type="InterPro" id="IPR016300">
    <property type="entry name" value="ATPase_ArsA/GET3"/>
</dbReference>
<dbReference type="EMBL" id="JBFSHR010000027">
    <property type="protein sequence ID" value="MEX6429838.1"/>
    <property type="molecule type" value="Genomic_DNA"/>
</dbReference>
<protein>
    <submittedName>
        <fullName evidence="2">ArsA family ATPase</fullName>
    </submittedName>
</protein>
<evidence type="ECO:0000259" key="1">
    <source>
        <dbReference type="Pfam" id="PF02374"/>
    </source>
</evidence>
<feature type="domain" description="ArsA/GET3 Anion-transporting ATPase-like" evidence="1">
    <location>
        <begin position="14"/>
        <end position="280"/>
    </location>
</feature>
<dbReference type="PANTHER" id="PTHR10803">
    <property type="entry name" value="ARSENICAL PUMP-DRIVING ATPASE ARSENITE-TRANSLOCATING ATPASE"/>
    <property type="match status" value="1"/>
</dbReference>
<proteinExistence type="predicted"/>
<dbReference type="Proteomes" id="UP001560267">
    <property type="component" value="Unassembled WGS sequence"/>
</dbReference>
<organism evidence="2 3">
    <name type="scientific">Ferrimicrobium acidiphilum</name>
    <dbReference type="NCBI Taxonomy" id="121039"/>
    <lineage>
        <taxon>Bacteria</taxon>
        <taxon>Bacillati</taxon>
        <taxon>Actinomycetota</taxon>
        <taxon>Acidimicrobiia</taxon>
        <taxon>Acidimicrobiales</taxon>
        <taxon>Acidimicrobiaceae</taxon>
        <taxon>Ferrimicrobium</taxon>
    </lineage>
</organism>
<evidence type="ECO:0000313" key="3">
    <source>
        <dbReference type="Proteomes" id="UP001560267"/>
    </source>
</evidence>
<dbReference type="RefSeq" id="WP_298404910.1">
    <property type="nucleotide sequence ID" value="NZ_JBFSHR010000027.1"/>
</dbReference>
<dbReference type="SUPFAM" id="SSF52540">
    <property type="entry name" value="P-loop containing nucleoside triphosphate hydrolases"/>
    <property type="match status" value="1"/>
</dbReference>
<keyword evidence="3" id="KW-1185">Reference proteome</keyword>
<reference evidence="2 3" key="1">
    <citation type="submission" date="2024-07" db="EMBL/GenBank/DDBJ databases">
        <title>Draft Genome Sequence of Ferrimicrobium acidiphilum Strain YE2023, Isolated from a Pulp of Bioleach Reactor.</title>
        <authorList>
            <person name="Elkina Y.A."/>
            <person name="Bulaeva A.G."/>
            <person name="Beletsky A.V."/>
            <person name="Mardanov A.V."/>
        </authorList>
    </citation>
    <scope>NUCLEOTIDE SEQUENCE [LARGE SCALE GENOMIC DNA]</scope>
    <source>
        <strain evidence="2 3">YE2023</strain>
    </source>
</reference>
<evidence type="ECO:0000313" key="2">
    <source>
        <dbReference type="EMBL" id="MEX6429838.1"/>
    </source>
</evidence>